<dbReference type="PANTHER" id="PTHR21505">
    <property type="entry name" value="MADF DOMAIN-CONTAINING PROTEIN-RELATED"/>
    <property type="match status" value="1"/>
</dbReference>
<gene>
    <name evidence="2" type="ORF">RF55_15915</name>
</gene>
<dbReference type="PANTHER" id="PTHR21505:SF8">
    <property type="entry name" value="DPT-YFP REPRESSOR BY OVEREXPRESSION, ISOFORM D-RELATED"/>
    <property type="match status" value="1"/>
</dbReference>
<feature type="domain" description="MADF" evidence="1">
    <location>
        <begin position="29"/>
        <end position="127"/>
    </location>
</feature>
<sequence length="242" mass="28032">MADAEEREEEGQEECDYGKEFLKPSFLKEFIDAYRSFPCLWKITSKEYSNQILKENAYEKLVKLSKEVNPNANIGWVKTRIKNLRTVFRKELKKVESSKKSGSGTEDVYIPKLWYFNLLIFTANQETPRKSISSIQEDDDGLNKISLTSTPVTDRNEEELETLEKEFEQSVFFCIVSCCVVLRTQSSISYLFFPPFPRNQGVISRILSVCHTNRNVVKSVHFSQKIVKNAGDHNHQINLRQA</sequence>
<dbReference type="PROSITE" id="PS51029">
    <property type="entry name" value="MADF"/>
    <property type="match status" value="1"/>
</dbReference>
<evidence type="ECO:0000259" key="1">
    <source>
        <dbReference type="PROSITE" id="PS51029"/>
    </source>
</evidence>
<dbReference type="EMBL" id="LBMM01013742">
    <property type="protein sequence ID" value="KMQ85496.1"/>
    <property type="molecule type" value="Genomic_DNA"/>
</dbReference>
<proteinExistence type="predicted"/>
<dbReference type="InterPro" id="IPR006578">
    <property type="entry name" value="MADF-dom"/>
</dbReference>
<comment type="caution">
    <text evidence="2">The sequence shown here is derived from an EMBL/GenBank/DDBJ whole genome shotgun (WGS) entry which is preliminary data.</text>
</comment>
<protein>
    <recommendedName>
        <fullName evidence="1">MADF domain-containing protein</fullName>
    </recommendedName>
</protein>
<accession>A0A0J7K5M2</accession>
<organism evidence="2 3">
    <name type="scientific">Lasius niger</name>
    <name type="common">Black garden ant</name>
    <dbReference type="NCBI Taxonomy" id="67767"/>
    <lineage>
        <taxon>Eukaryota</taxon>
        <taxon>Metazoa</taxon>
        <taxon>Ecdysozoa</taxon>
        <taxon>Arthropoda</taxon>
        <taxon>Hexapoda</taxon>
        <taxon>Insecta</taxon>
        <taxon>Pterygota</taxon>
        <taxon>Neoptera</taxon>
        <taxon>Endopterygota</taxon>
        <taxon>Hymenoptera</taxon>
        <taxon>Apocrita</taxon>
        <taxon>Aculeata</taxon>
        <taxon>Formicoidea</taxon>
        <taxon>Formicidae</taxon>
        <taxon>Formicinae</taxon>
        <taxon>Lasius</taxon>
        <taxon>Lasius</taxon>
    </lineage>
</organism>
<dbReference type="AlphaFoldDB" id="A0A0J7K5M2"/>
<dbReference type="PaxDb" id="67767-A0A0J7K5M2"/>
<reference evidence="2 3" key="1">
    <citation type="submission" date="2015-04" db="EMBL/GenBank/DDBJ databases">
        <title>Lasius niger genome sequencing.</title>
        <authorList>
            <person name="Konorov E.A."/>
            <person name="Nikitin M.A."/>
            <person name="Kirill M.V."/>
            <person name="Chang P."/>
        </authorList>
    </citation>
    <scope>NUCLEOTIDE SEQUENCE [LARGE SCALE GENOMIC DNA]</scope>
    <source>
        <tissue evidence="2">Whole</tissue>
    </source>
</reference>
<name>A0A0J7K5M2_LASNI</name>
<dbReference type="OrthoDB" id="7700865at2759"/>
<evidence type="ECO:0000313" key="2">
    <source>
        <dbReference type="EMBL" id="KMQ85496.1"/>
    </source>
</evidence>
<dbReference type="SMART" id="SM00595">
    <property type="entry name" value="MADF"/>
    <property type="match status" value="1"/>
</dbReference>
<dbReference type="Proteomes" id="UP000036403">
    <property type="component" value="Unassembled WGS sequence"/>
</dbReference>
<keyword evidence="3" id="KW-1185">Reference proteome</keyword>
<evidence type="ECO:0000313" key="3">
    <source>
        <dbReference type="Proteomes" id="UP000036403"/>
    </source>
</evidence>
<dbReference type="Pfam" id="PF10545">
    <property type="entry name" value="MADF_DNA_bdg"/>
    <property type="match status" value="1"/>
</dbReference>